<organism evidence="1">
    <name type="scientific">uncultured Caudovirales phage</name>
    <dbReference type="NCBI Taxonomy" id="2100421"/>
    <lineage>
        <taxon>Viruses</taxon>
        <taxon>Duplodnaviria</taxon>
        <taxon>Heunggongvirae</taxon>
        <taxon>Uroviricota</taxon>
        <taxon>Caudoviricetes</taxon>
        <taxon>Peduoviridae</taxon>
        <taxon>Maltschvirus</taxon>
        <taxon>Maltschvirus maltsch</taxon>
    </lineage>
</organism>
<dbReference type="EMBL" id="LR796319">
    <property type="protein sequence ID" value="CAB4136463.1"/>
    <property type="molecule type" value="Genomic_DNA"/>
</dbReference>
<protein>
    <submittedName>
        <fullName evidence="1">Uncharacterized protein</fullName>
    </submittedName>
</protein>
<name>A0A6J5LTI0_9CAUD</name>
<reference evidence="1" key="1">
    <citation type="submission" date="2020-04" db="EMBL/GenBank/DDBJ databases">
        <authorList>
            <person name="Chiriac C."/>
            <person name="Salcher M."/>
            <person name="Ghai R."/>
            <person name="Kavagutti S V."/>
        </authorList>
    </citation>
    <scope>NUCLEOTIDE SEQUENCE</scope>
</reference>
<proteinExistence type="predicted"/>
<feature type="non-terminal residue" evidence="1">
    <location>
        <position position="91"/>
    </location>
</feature>
<sequence>MNEPTKAIQYLIDTAPLYAKSKADRMFLEEFRKSRKAQLASQAGTEVLGKQETFAYAHPEYIQILEGIREAVEKEETYRWMMTAAQAKIEV</sequence>
<accession>A0A6J5LTI0</accession>
<evidence type="ECO:0000313" key="1">
    <source>
        <dbReference type="EMBL" id="CAB4136463.1"/>
    </source>
</evidence>
<gene>
    <name evidence="1" type="ORF">UFOVP308_1</name>
</gene>